<accession>A0AAV4IBE5</accession>
<dbReference type="Proteomes" id="UP000762676">
    <property type="component" value="Unassembled WGS sequence"/>
</dbReference>
<dbReference type="EMBL" id="BMAT01013225">
    <property type="protein sequence ID" value="GFS07819.1"/>
    <property type="molecule type" value="Genomic_DNA"/>
</dbReference>
<organism evidence="1 2">
    <name type="scientific">Elysia marginata</name>
    <dbReference type="NCBI Taxonomy" id="1093978"/>
    <lineage>
        <taxon>Eukaryota</taxon>
        <taxon>Metazoa</taxon>
        <taxon>Spiralia</taxon>
        <taxon>Lophotrochozoa</taxon>
        <taxon>Mollusca</taxon>
        <taxon>Gastropoda</taxon>
        <taxon>Heterobranchia</taxon>
        <taxon>Euthyneura</taxon>
        <taxon>Panpulmonata</taxon>
        <taxon>Sacoglossa</taxon>
        <taxon>Placobranchoidea</taxon>
        <taxon>Plakobranchidae</taxon>
        <taxon>Elysia</taxon>
    </lineage>
</organism>
<gene>
    <name evidence="1" type="ORF">ElyMa_006578300</name>
</gene>
<keyword evidence="2" id="KW-1185">Reference proteome</keyword>
<evidence type="ECO:0000313" key="2">
    <source>
        <dbReference type="Proteomes" id="UP000762676"/>
    </source>
</evidence>
<sequence>MLERARDRCVLNDPYNITCREADDYRLCLSKVVRGLCEKELGQHADNIYKLHLEPRVPANCQKAVWKPSRSRLEAVWKPPGSRLETAWKPSGSRLEAVWKPPGSRLEAIWKLPGSRLEAV</sequence>
<proteinExistence type="predicted"/>
<comment type="caution">
    <text evidence="1">The sequence shown here is derived from an EMBL/GenBank/DDBJ whole genome shotgun (WGS) entry which is preliminary data.</text>
</comment>
<dbReference type="AlphaFoldDB" id="A0AAV4IBE5"/>
<evidence type="ECO:0000313" key="1">
    <source>
        <dbReference type="EMBL" id="GFS07819.1"/>
    </source>
</evidence>
<reference evidence="1 2" key="1">
    <citation type="journal article" date="2021" name="Elife">
        <title>Chloroplast acquisition without the gene transfer in kleptoplastic sea slugs, Plakobranchus ocellatus.</title>
        <authorList>
            <person name="Maeda T."/>
            <person name="Takahashi S."/>
            <person name="Yoshida T."/>
            <person name="Shimamura S."/>
            <person name="Takaki Y."/>
            <person name="Nagai Y."/>
            <person name="Toyoda A."/>
            <person name="Suzuki Y."/>
            <person name="Arimoto A."/>
            <person name="Ishii H."/>
            <person name="Satoh N."/>
            <person name="Nishiyama T."/>
            <person name="Hasebe M."/>
            <person name="Maruyama T."/>
            <person name="Minagawa J."/>
            <person name="Obokata J."/>
            <person name="Shigenobu S."/>
        </authorList>
    </citation>
    <scope>NUCLEOTIDE SEQUENCE [LARGE SCALE GENOMIC DNA]</scope>
</reference>
<name>A0AAV4IBE5_9GAST</name>
<protein>
    <submittedName>
        <fullName evidence="1">Uncharacterized protein</fullName>
    </submittedName>
</protein>